<evidence type="ECO:0000313" key="2">
    <source>
        <dbReference type="Proteomes" id="UP001233999"/>
    </source>
</evidence>
<keyword evidence="2" id="KW-1185">Reference proteome</keyword>
<reference evidence="1" key="1">
    <citation type="journal article" date="2023" name="IScience">
        <title>Live-bearing cockroach genome reveals convergent evolutionary mechanisms linked to viviparity in insects and beyond.</title>
        <authorList>
            <person name="Fouks B."/>
            <person name="Harrison M.C."/>
            <person name="Mikhailova A.A."/>
            <person name="Marchal E."/>
            <person name="English S."/>
            <person name="Carruthers M."/>
            <person name="Jennings E.C."/>
            <person name="Chiamaka E.L."/>
            <person name="Frigard R.A."/>
            <person name="Pippel M."/>
            <person name="Attardo G.M."/>
            <person name="Benoit J.B."/>
            <person name="Bornberg-Bauer E."/>
            <person name="Tobe S.S."/>
        </authorList>
    </citation>
    <scope>NUCLEOTIDE SEQUENCE</scope>
    <source>
        <strain evidence="1">Stay&amp;Tobe</strain>
    </source>
</reference>
<reference evidence="1" key="2">
    <citation type="submission" date="2023-05" db="EMBL/GenBank/DDBJ databases">
        <authorList>
            <person name="Fouks B."/>
        </authorList>
    </citation>
    <scope>NUCLEOTIDE SEQUENCE</scope>
    <source>
        <strain evidence="1">Stay&amp;Tobe</strain>
        <tissue evidence="1">Testes</tissue>
    </source>
</reference>
<comment type="caution">
    <text evidence="1">The sequence shown here is derived from an EMBL/GenBank/DDBJ whole genome shotgun (WGS) entry which is preliminary data.</text>
</comment>
<dbReference type="Proteomes" id="UP001233999">
    <property type="component" value="Unassembled WGS sequence"/>
</dbReference>
<proteinExistence type="predicted"/>
<feature type="non-terminal residue" evidence="1">
    <location>
        <position position="1"/>
    </location>
</feature>
<dbReference type="AlphaFoldDB" id="A0AAD8ENE6"/>
<gene>
    <name evidence="1" type="ORF">L9F63_011942</name>
</gene>
<evidence type="ECO:0000313" key="1">
    <source>
        <dbReference type="EMBL" id="KAJ9597220.1"/>
    </source>
</evidence>
<name>A0AAD8ENE6_DIPPU</name>
<feature type="non-terminal residue" evidence="1">
    <location>
        <position position="83"/>
    </location>
</feature>
<organism evidence="1 2">
    <name type="scientific">Diploptera punctata</name>
    <name type="common">Pacific beetle cockroach</name>
    <dbReference type="NCBI Taxonomy" id="6984"/>
    <lineage>
        <taxon>Eukaryota</taxon>
        <taxon>Metazoa</taxon>
        <taxon>Ecdysozoa</taxon>
        <taxon>Arthropoda</taxon>
        <taxon>Hexapoda</taxon>
        <taxon>Insecta</taxon>
        <taxon>Pterygota</taxon>
        <taxon>Neoptera</taxon>
        <taxon>Polyneoptera</taxon>
        <taxon>Dictyoptera</taxon>
        <taxon>Blattodea</taxon>
        <taxon>Blaberoidea</taxon>
        <taxon>Blaberidae</taxon>
        <taxon>Diplopterinae</taxon>
        <taxon>Diploptera</taxon>
    </lineage>
</organism>
<dbReference type="EMBL" id="JASPKZ010001623">
    <property type="protein sequence ID" value="KAJ9597220.1"/>
    <property type="molecule type" value="Genomic_DNA"/>
</dbReference>
<sequence length="83" mass="9512">FFFCKTEISSLSWRALWCYTCFRILFLIPRELGGISPHVLHCSPQDSRESSPISSRSSFLITGPVLTNCFMRPNLIWRGGTEI</sequence>
<accession>A0AAD8ENE6</accession>
<protein>
    <submittedName>
        <fullName evidence="1">Uncharacterized protein</fullName>
    </submittedName>
</protein>